<comment type="caution">
    <text evidence="2">The sequence shown here is derived from an EMBL/GenBank/DDBJ whole genome shotgun (WGS) entry which is preliminary data.</text>
</comment>
<dbReference type="EMBL" id="LGTZ01002632">
    <property type="protein sequence ID" value="OJD12160.1"/>
    <property type="molecule type" value="Genomic_DNA"/>
</dbReference>
<evidence type="ECO:0000313" key="3">
    <source>
        <dbReference type="Proteomes" id="UP000242791"/>
    </source>
</evidence>
<keyword evidence="3" id="KW-1185">Reference proteome</keyword>
<evidence type="ECO:0000313" key="2">
    <source>
        <dbReference type="EMBL" id="OJD12160.1"/>
    </source>
</evidence>
<dbReference type="VEuPathDB" id="FungiDB:ACJ73_09401"/>
<dbReference type="AlphaFoldDB" id="A0A1J9P6U1"/>
<feature type="compositionally biased region" description="Pro residues" evidence="1">
    <location>
        <begin position="220"/>
        <end position="234"/>
    </location>
</feature>
<accession>A0A1J9P6U1</accession>
<evidence type="ECO:0000256" key="1">
    <source>
        <dbReference type="SAM" id="MobiDB-lite"/>
    </source>
</evidence>
<gene>
    <name evidence="2" type="ORF">ACJ73_09401</name>
</gene>
<reference evidence="2 3" key="1">
    <citation type="submission" date="2015-08" db="EMBL/GenBank/DDBJ databases">
        <title>Emmonsia species relationships and genome sequence.</title>
        <authorList>
            <person name="Cuomo C.A."/>
            <person name="Schwartz I.S."/>
            <person name="Kenyon C."/>
            <person name="De Hoog G.S."/>
            <person name="Govender N.P."/>
            <person name="Botha A."/>
            <person name="Moreno L."/>
            <person name="De Vries M."/>
            <person name="Munoz J.F."/>
            <person name="Stielow J.B."/>
        </authorList>
    </citation>
    <scope>NUCLEOTIDE SEQUENCE [LARGE SCALE GENOMIC DNA]</scope>
    <source>
        <strain evidence="2 3">EI222</strain>
    </source>
</reference>
<feature type="region of interest" description="Disordered" evidence="1">
    <location>
        <begin position="558"/>
        <end position="582"/>
    </location>
</feature>
<sequence length="635" mass="68504">MSSLPHGWAPAVTRTNDLYNRIRSRSYEIDGPRRSKLRRVVSTRGINQYMDSSESVPSEHSSLFDAVLASFESDDSRKQSKLDDRSDEAGPSNYGPTTFGGEDAGIFNSRLAHSYGKWPGKKLETIVEQKSASTLKASRVSSVGDVDGPGINTSLTTRRALSNPPDTFGRKVYSFDDLDLPNRRPKDAISRLPNRSSSSGASFELRGLLPQTSPVEPTQPLYPPPARSPTPPGLPSFGSREAIHYNPIQANRSRPSNHQSQVSRSGTQQSLAGDDGEDDSSCASGLKRLFGLPSCMRARQPALPAGAVARADDGTMVRGRFGARQSGHGVGAGPTSRGLESHPFHRSSLPAARVKDTGDSTPAPVIAGQQNNPRTCTSPSQTNQGYSSPQTMPQSYSSLLRAHNAPHLVPPRRSCATTRNCTAGSATSVSLPSYVAHRRLEGHLPRSSEMIHPSNSPSGLYAPGPNRGENDGTSATFASAAPTPSQPNHPLEIPESRHGQRVSRQTAMITDSKTAGLWDWLFMDCFLGCCGLFSRNNPPQSQNQLSLQWRSRSALDATATSATAAGEQLQTPLQSSHDSDCRREMSSCTPWTPAWGWQPQCFGGDATTDGDIDVQTATEMRIMRPTRTQATVVRN</sequence>
<feature type="compositionally biased region" description="Basic and acidic residues" evidence="1">
    <location>
        <begin position="75"/>
        <end position="88"/>
    </location>
</feature>
<feature type="region of interest" description="Disordered" evidence="1">
    <location>
        <begin position="444"/>
        <end position="507"/>
    </location>
</feature>
<name>A0A1J9P6U1_9EURO</name>
<proteinExistence type="predicted"/>
<dbReference type="Proteomes" id="UP000242791">
    <property type="component" value="Unassembled WGS sequence"/>
</dbReference>
<feature type="compositionally biased region" description="Low complexity" evidence="1">
    <location>
        <begin position="473"/>
        <end position="483"/>
    </location>
</feature>
<dbReference type="OrthoDB" id="4157036at2759"/>
<protein>
    <submittedName>
        <fullName evidence="2">Uncharacterized protein</fullName>
    </submittedName>
</protein>
<feature type="compositionally biased region" description="Basic and acidic residues" evidence="1">
    <location>
        <begin position="180"/>
        <end position="189"/>
    </location>
</feature>
<feature type="region of interest" description="Disordered" evidence="1">
    <location>
        <begin position="75"/>
        <end position="101"/>
    </location>
</feature>
<feature type="compositionally biased region" description="Polar residues" evidence="1">
    <location>
        <begin position="248"/>
        <end position="271"/>
    </location>
</feature>
<feature type="compositionally biased region" description="Polar residues" evidence="1">
    <location>
        <begin position="368"/>
        <end position="394"/>
    </location>
</feature>
<feature type="region of interest" description="Disordered" evidence="1">
    <location>
        <begin position="323"/>
        <end position="394"/>
    </location>
</feature>
<feature type="region of interest" description="Disordered" evidence="1">
    <location>
        <begin position="176"/>
        <end position="281"/>
    </location>
</feature>
<organism evidence="2 3">
    <name type="scientific">Blastomyces percursus</name>
    <dbReference type="NCBI Taxonomy" id="1658174"/>
    <lineage>
        <taxon>Eukaryota</taxon>
        <taxon>Fungi</taxon>
        <taxon>Dikarya</taxon>
        <taxon>Ascomycota</taxon>
        <taxon>Pezizomycotina</taxon>
        <taxon>Eurotiomycetes</taxon>
        <taxon>Eurotiomycetidae</taxon>
        <taxon>Onygenales</taxon>
        <taxon>Ajellomycetaceae</taxon>
        <taxon>Blastomyces</taxon>
    </lineage>
</organism>